<evidence type="ECO:0000256" key="2">
    <source>
        <dbReference type="ARBA" id="ARBA00011971"/>
    </source>
</evidence>
<comment type="subunit">
    <text evidence="6">Homodimer.</text>
</comment>
<dbReference type="NCBIfam" id="TIGR00336">
    <property type="entry name" value="pyrE"/>
    <property type="match status" value="1"/>
</dbReference>
<dbReference type="PANTHER" id="PTHR19278">
    <property type="entry name" value="OROTATE PHOSPHORIBOSYLTRANSFERASE"/>
    <property type="match status" value="1"/>
</dbReference>
<keyword evidence="4 6" id="KW-0808">Transferase</keyword>
<comment type="caution">
    <text evidence="6">Lacks conserved residue(s) required for the propagation of feature annotation.</text>
</comment>
<dbReference type="InterPro" id="IPR023031">
    <property type="entry name" value="OPRT"/>
</dbReference>
<comment type="function">
    <text evidence="6">Catalyzes the transfer of a ribosyl phosphate group from 5-phosphoribose 1-diphosphate to orotate, leading to the formation of orotidine monophosphate (OMP).</text>
</comment>
<evidence type="ECO:0000256" key="5">
    <source>
        <dbReference type="ARBA" id="ARBA00022975"/>
    </source>
</evidence>
<feature type="binding site" description="in other chain" evidence="6">
    <location>
        <begin position="113"/>
        <end position="121"/>
    </location>
    <ligand>
        <name>5-phospho-alpha-D-ribose 1-diphosphate</name>
        <dbReference type="ChEBI" id="CHEBI:58017"/>
        <note>ligand shared between dimeric partners</note>
    </ligand>
</feature>
<evidence type="ECO:0000256" key="4">
    <source>
        <dbReference type="ARBA" id="ARBA00022679"/>
    </source>
</evidence>
<feature type="binding site" evidence="6">
    <location>
        <position position="145"/>
    </location>
    <ligand>
        <name>orotate</name>
        <dbReference type="ChEBI" id="CHEBI:30839"/>
    </ligand>
</feature>
<dbReference type="SUPFAM" id="SSF53271">
    <property type="entry name" value="PRTase-like"/>
    <property type="match status" value="1"/>
</dbReference>
<accession>A0A562VCE6</accession>
<dbReference type="AlphaFoldDB" id="A0A562VCE6"/>
<dbReference type="Gene3D" id="3.40.50.2020">
    <property type="match status" value="1"/>
</dbReference>
<feature type="binding site" evidence="6">
    <location>
        <position position="91"/>
    </location>
    <ligand>
        <name>5-phospho-alpha-D-ribose 1-diphosphate</name>
        <dbReference type="ChEBI" id="CHEBI:58017"/>
        <note>ligand shared between dimeric partners</note>
    </ligand>
</feature>
<dbReference type="GO" id="GO:0000287">
    <property type="term" value="F:magnesium ion binding"/>
    <property type="evidence" value="ECO:0007669"/>
    <property type="project" value="UniProtKB-UniRule"/>
</dbReference>
<dbReference type="PANTHER" id="PTHR19278:SF9">
    <property type="entry name" value="URIDINE 5'-MONOPHOSPHATE SYNTHASE"/>
    <property type="match status" value="1"/>
</dbReference>
<dbReference type="CDD" id="cd06223">
    <property type="entry name" value="PRTases_typeI"/>
    <property type="match status" value="1"/>
</dbReference>
<dbReference type="InterPro" id="IPR000836">
    <property type="entry name" value="PRTase_dom"/>
</dbReference>
<gene>
    <name evidence="6" type="primary">pyrE</name>
    <name evidence="8" type="ORF">LX16_1208</name>
</gene>
<evidence type="ECO:0000256" key="6">
    <source>
        <dbReference type="HAMAP-Rule" id="MF_01208"/>
    </source>
</evidence>
<protein>
    <recommendedName>
        <fullName evidence="2 6">Orotate phosphoribosyltransferase</fullName>
        <shortName evidence="6">OPRT</shortName>
        <shortName evidence="6">OPRTase</shortName>
        <ecNumber evidence="2 6">2.4.2.10</ecNumber>
    </recommendedName>
</protein>
<evidence type="ECO:0000313" key="8">
    <source>
        <dbReference type="EMBL" id="TWJ15497.1"/>
    </source>
</evidence>
<organism evidence="8 9">
    <name type="scientific">Stackebrandtia albiflava</name>
    <dbReference type="NCBI Taxonomy" id="406432"/>
    <lineage>
        <taxon>Bacteria</taxon>
        <taxon>Bacillati</taxon>
        <taxon>Actinomycetota</taxon>
        <taxon>Actinomycetes</taxon>
        <taxon>Glycomycetales</taxon>
        <taxon>Glycomycetaceae</taxon>
        <taxon>Stackebrandtia</taxon>
    </lineage>
</organism>
<dbReference type="GO" id="GO:0019856">
    <property type="term" value="P:pyrimidine nucleobase biosynthetic process"/>
    <property type="evidence" value="ECO:0007669"/>
    <property type="project" value="TreeGrafter"/>
</dbReference>
<dbReference type="GO" id="GO:0004588">
    <property type="term" value="F:orotate phosphoribosyltransferase activity"/>
    <property type="evidence" value="ECO:0007669"/>
    <property type="project" value="UniProtKB-UniRule"/>
</dbReference>
<dbReference type="InterPro" id="IPR029057">
    <property type="entry name" value="PRTase-like"/>
</dbReference>
<evidence type="ECO:0000259" key="7">
    <source>
        <dbReference type="Pfam" id="PF00156"/>
    </source>
</evidence>
<comment type="pathway">
    <text evidence="1 6">Pyrimidine metabolism; UMP biosynthesis via de novo pathway; UMP from orotate: step 1/2.</text>
</comment>
<feature type="binding site" evidence="6">
    <location>
        <position position="87"/>
    </location>
    <ligand>
        <name>5-phospho-alpha-D-ribose 1-diphosphate</name>
        <dbReference type="ChEBI" id="CHEBI:58017"/>
        <note>ligand shared between dimeric partners</note>
    </ligand>
</feature>
<feature type="domain" description="Phosphoribosyltransferase" evidence="7">
    <location>
        <begin position="43"/>
        <end position="149"/>
    </location>
</feature>
<dbReference type="UniPathway" id="UPA00070">
    <property type="reaction ID" value="UER00119"/>
</dbReference>
<comment type="similarity">
    <text evidence="6">Belongs to the purine/pyrimidine phosphoribosyltransferase family. PyrE subfamily.</text>
</comment>
<keyword evidence="3 6" id="KW-0328">Glycosyltransferase</keyword>
<name>A0A562VCE6_9ACTN</name>
<evidence type="ECO:0000256" key="1">
    <source>
        <dbReference type="ARBA" id="ARBA00004889"/>
    </source>
</evidence>
<sequence>MSASLAARIFRTAHLTGEFTLRSGAVAAEYFDKYRFESDPVLLHDIAEALAPLVGDGVDALAGLELGGVPIAVALSRVTGIPAVFVRKTAKTYGTRRLAEGGDVAGRRLLIVEDVVTSGGQVAASAGQLRDEGATVARALCVIDRQAGGQAALAAEGVDLTALFTMTELKSAAE</sequence>
<keyword evidence="5 6" id="KW-0665">Pyrimidine biosynthesis</keyword>
<dbReference type="InterPro" id="IPR004467">
    <property type="entry name" value="Or_phspho_trans_dom"/>
</dbReference>
<dbReference type="Pfam" id="PF00156">
    <property type="entry name" value="Pribosyltran"/>
    <property type="match status" value="1"/>
</dbReference>
<dbReference type="RefSeq" id="WP_147134281.1">
    <property type="nucleotide sequence ID" value="NZ_BAABIJ010000001.1"/>
</dbReference>
<dbReference type="EMBL" id="VLLL01000005">
    <property type="protein sequence ID" value="TWJ15497.1"/>
    <property type="molecule type" value="Genomic_DNA"/>
</dbReference>
<dbReference type="HAMAP" id="MF_01208">
    <property type="entry name" value="PyrE"/>
    <property type="match status" value="1"/>
</dbReference>
<feature type="binding site" description="in other chain" evidence="6">
    <location>
        <position position="22"/>
    </location>
    <ligand>
        <name>5-phospho-alpha-D-ribose 1-diphosphate</name>
        <dbReference type="ChEBI" id="CHEBI:58017"/>
        <note>ligand shared between dimeric partners</note>
    </ligand>
</feature>
<proteinExistence type="inferred from homology"/>
<feature type="binding site" description="in other chain" evidence="6">
    <location>
        <position position="88"/>
    </location>
    <ligand>
        <name>5-phospho-alpha-D-ribose 1-diphosphate</name>
        <dbReference type="ChEBI" id="CHEBI:58017"/>
        <note>ligand shared between dimeric partners</note>
    </ligand>
</feature>
<keyword evidence="9" id="KW-1185">Reference proteome</keyword>
<feature type="binding site" evidence="6">
    <location>
        <position position="117"/>
    </location>
    <ligand>
        <name>orotate</name>
        <dbReference type="ChEBI" id="CHEBI:30839"/>
    </ligand>
</feature>
<keyword evidence="6" id="KW-0460">Magnesium</keyword>
<evidence type="ECO:0000256" key="3">
    <source>
        <dbReference type="ARBA" id="ARBA00022676"/>
    </source>
</evidence>
<comment type="cofactor">
    <cofactor evidence="6">
        <name>Mg(2+)</name>
        <dbReference type="ChEBI" id="CHEBI:18420"/>
    </cofactor>
</comment>
<dbReference type="Proteomes" id="UP000321617">
    <property type="component" value="Unassembled WGS sequence"/>
</dbReference>
<reference evidence="8 9" key="1">
    <citation type="journal article" date="2013" name="Stand. Genomic Sci.">
        <title>Genomic Encyclopedia of Type Strains, Phase I: The one thousand microbial genomes (KMG-I) project.</title>
        <authorList>
            <person name="Kyrpides N.C."/>
            <person name="Woyke T."/>
            <person name="Eisen J.A."/>
            <person name="Garrity G."/>
            <person name="Lilburn T.G."/>
            <person name="Beck B.J."/>
            <person name="Whitman W.B."/>
            <person name="Hugenholtz P."/>
            <person name="Klenk H.P."/>
        </authorList>
    </citation>
    <scope>NUCLEOTIDE SEQUENCE [LARGE SCALE GENOMIC DNA]</scope>
    <source>
        <strain evidence="8 9">DSM 45044</strain>
    </source>
</reference>
<dbReference type="GO" id="GO:0044205">
    <property type="term" value="P:'de novo' UMP biosynthetic process"/>
    <property type="evidence" value="ECO:0007669"/>
    <property type="project" value="UniProtKB-UniRule"/>
</dbReference>
<comment type="catalytic activity">
    <reaction evidence="6">
        <text>orotidine 5'-phosphate + diphosphate = orotate + 5-phospho-alpha-D-ribose 1-diphosphate</text>
        <dbReference type="Rhea" id="RHEA:10380"/>
        <dbReference type="ChEBI" id="CHEBI:30839"/>
        <dbReference type="ChEBI" id="CHEBI:33019"/>
        <dbReference type="ChEBI" id="CHEBI:57538"/>
        <dbReference type="ChEBI" id="CHEBI:58017"/>
        <dbReference type="EC" id="2.4.2.10"/>
    </reaction>
</comment>
<evidence type="ECO:0000313" key="9">
    <source>
        <dbReference type="Proteomes" id="UP000321617"/>
    </source>
</evidence>
<dbReference type="EC" id="2.4.2.10" evidence="2 6"/>
<dbReference type="OrthoDB" id="9779060at2"/>
<comment type="caution">
    <text evidence="8">The sequence shown here is derived from an EMBL/GenBank/DDBJ whole genome shotgun (WGS) entry which is preliminary data.</text>
</comment>